<protein>
    <submittedName>
        <fullName evidence="7">C-C motif chemokine 2</fullName>
    </submittedName>
</protein>
<dbReference type="Proteomes" id="UP000830375">
    <property type="component" value="Unassembled WGS sequence"/>
</dbReference>
<evidence type="ECO:0000256" key="3">
    <source>
        <dbReference type="ARBA" id="ARBA00022525"/>
    </source>
</evidence>
<organism evidence="7 8">
    <name type="scientific">Labeo rohita</name>
    <name type="common">Indian major carp</name>
    <name type="synonym">Cyprinus rohita</name>
    <dbReference type="NCBI Taxonomy" id="84645"/>
    <lineage>
        <taxon>Eukaryota</taxon>
        <taxon>Metazoa</taxon>
        <taxon>Chordata</taxon>
        <taxon>Craniata</taxon>
        <taxon>Vertebrata</taxon>
        <taxon>Euteleostomi</taxon>
        <taxon>Actinopterygii</taxon>
        <taxon>Neopterygii</taxon>
        <taxon>Teleostei</taxon>
        <taxon>Ostariophysi</taxon>
        <taxon>Cypriniformes</taxon>
        <taxon>Cyprinidae</taxon>
        <taxon>Labeoninae</taxon>
        <taxon>Labeonini</taxon>
        <taxon>Labeo</taxon>
    </lineage>
</organism>
<feature type="signal peptide" evidence="5">
    <location>
        <begin position="1"/>
        <end position="21"/>
    </location>
</feature>
<dbReference type="CDD" id="cd00272">
    <property type="entry name" value="Chemokine_CC"/>
    <property type="match status" value="1"/>
</dbReference>
<evidence type="ECO:0000259" key="6">
    <source>
        <dbReference type="SMART" id="SM00199"/>
    </source>
</evidence>
<keyword evidence="3" id="KW-0964">Secreted</keyword>
<dbReference type="EMBL" id="JACTAM010001538">
    <property type="protein sequence ID" value="KAI2646287.1"/>
    <property type="molecule type" value="Genomic_DNA"/>
</dbReference>
<evidence type="ECO:0000256" key="1">
    <source>
        <dbReference type="ARBA" id="ARBA00004613"/>
    </source>
</evidence>
<reference evidence="7 8" key="1">
    <citation type="submission" date="2022-01" db="EMBL/GenBank/DDBJ databases">
        <title>A high-quality chromosome-level genome assembly of rohu carp, Labeo rohita.</title>
        <authorList>
            <person name="Arick M.A. II"/>
            <person name="Hsu C.-Y."/>
            <person name="Magbanua Z."/>
            <person name="Pechanova O."/>
            <person name="Grover C."/>
            <person name="Miller E."/>
            <person name="Thrash A."/>
            <person name="Ezzel L."/>
            <person name="Alam S."/>
            <person name="Benzie J."/>
            <person name="Hamilton M."/>
            <person name="Karsi A."/>
            <person name="Lawrence M.L."/>
            <person name="Peterson D.G."/>
        </authorList>
    </citation>
    <scope>NUCLEOTIDE SEQUENCE [LARGE SCALE GENOMIC DNA]</scope>
    <source>
        <strain evidence="8">BAU-BD-2019</strain>
        <tissue evidence="7">Blood</tissue>
    </source>
</reference>
<evidence type="ECO:0000256" key="5">
    <source>
        <dbReference type="SAM" id="SignalP"/>
    </source>
</evidence>
<name>A0ABQ8L8M6_LABRO</name>
<keyword evidence="2" id="KW-0202">Cytokine</keyword>
<proteinExistence type="predicted"/>
<dbReference type="SUPFAM" id="SSF54117">
    <property type="entry name" value="Interleukin 8-like chemokines"/>
    <property type="match status" value="1"/>
</dbReference>
<evidence type="ECO:0000313" key="7">
    <source>
        <dbReference type="EMBL" id="KAI2646287.1"/>
    </source>
</evidence>
<dbReference type="InterPro" id="IPR036048">
    <property type="entry name" value="Interleukin_8-like_sf"/>
</dbReference>
<sequence length="125" mass="14059">MRSLLSVLFLMIFCSVQMTSATGLAHAAFSKCCREFSNVQIPVKRVASYSWTSSNCPRRAILLMQLKQHKQSAVCSLMFKTNAGREFCVDPETTWVNHHIDKVDKKKTKIETTTASTAQTLKITV</sequence>
<evidence type="ECO:0000256" key="2">
    <source>
        <dbReference type="ARBA" id="ARBA00022514"/>
    </source>
</evidence>
<dbReference type="SMART" id="SM00199">
    <property type="entry name" value="SCY"/>
    <property type="match status" value="1"/>
</dbReference>
<gene>
    <name evidence="7" type="ORF">H4Q32_025753</name>
</gene>
<keyword evidence="4 5" id="KW-0732">Signal</keyword>
<comment type="subcellular location">
    <subcellularLocation>
        <location evidence="1">Secreted</location>
    </subcellularLocation>
</comment>
<comment type="caution">
    <text evidence="7">The sequence shown here is derived from an EMBL/GenBank/DDBJ whole genome shotgun (WGS) entry which is preliminary data.</text>
</comment>
<feature type="chain" id="PRO_5045246721" evidence="5">
    <location>
        <begin position="22"/>
        <end position="125"/>
    </location>
</feature>
<keyword evidence="8" id="KW-1185">Reference proteome</keyword>
<accession>A0ABQ8L8M6</accession>
<dbReference type="InterPro" id="IPR039809">
    <property type="entry name" value="Chemokine_b/g/d"/>
</dbReference>
<dbReference type="InterPro" id="IPR001811">
    <property type="entry name" value="Chemokine_IL8-like_dom"/>
</dbReference>
<dbReference type="PANTHER" id="PTHR12015">
    <property type="entry name" value="SMALL INDUCIBLE CYTOKINE A"/>
    <property type="match status" value="1"/>
</dbReference>
<evidence type="ECO:0000256" key="4">
    <source>
        <dbReference type="ARBA" id="ARBA00022729"/>
    </source>
</evidence>
<evidence type="ECO:0000313" key="8">
    <source>
        <dbReference type="Proteomes" id="UP000830375"/>
    </source>
</evidence>
<feature type="domain" description="Chemokine interleukin-8-like" evidence="6">
    <location>
        <begin position="29"/>
        <end position="103"/>
    </location>
</feature>
<dbReference type="PANTHER" id="PTHR12015:SF183">
    <property type="entry name" value="C-C MOTIF CHEMOKINE 3"/>
    <property type="match status" value="1"/>
</dbReference>
<dbReference type="Pfam" id="PF00048">
    <property type="entry name" value="IL8"/>
    <property type="match status" value="1"/>
</dbReference>
<dbReference type="Gene3D" id="2.40.50.40">
    <property type="match status" value="2"/>
</dbReference>